<feature type="transmembrane region" description="Helical" evidence="13">
    <location>
        <begin position="362"/>
        <end position="381"/>
    </location>
</feature>
<name>A0ABY5SKM2_9MICO</name>
<feature type="transmembrane region" description="Helical" evidence="13">
    <location>
        <begin position="93"/>
        <end position="112"/>
    </location>
</feature>
<dbReference type="InterPro" id="IPR028096">
    <property type="entry name" value="EfeO_Cupredoxin"/>
</dbReference>
<feature type="transmembrane region" description="Helical" evidence="13">
    <location>
        <begin position="286"/>
        <end position="305"/>
    </location>
</feature>
<feature type="compositionally biased region" description="Gly residues" evidence="12">
    <location>
        <begin position="615"/>
        <end position="624"/>
    </location>
</feature>
<dbReference type="PRINTS" id="PR00695">
    <property type="entry name" value="CUNO2RDTASE"/>
</dbReference>
<comment type="similarity">
    <text evidence="3">Belongs to the multicopper oxidase family.</text>
</comment>
<keyword evidence="7" id="KW-0479">Metal-binding</keyword>
<evidence type="ECO:0000256" key="9">
    <source>
        <dbReference type="ARBA" id="ARBA00023002"/>
    </source>
</evidence>
<evidence type="ECO:0000256" key="10">
    <source>
        <dbReference type="ARBA" id="ARBA00023008"/>
    </source>
</evidence>
<sequence>MTPQSSSPRERNRDADLGIGRGRWLIRDIPVVVWLVFLLVIVAAHPGLPVARWLMIHLLVLGAVSHSILVWSQHFAQALLHTPTSANDRRNQSIRLGLINSGTLAVVIGMMIPLWTLVILGAIGVAAAVIWHGVDLWGKARHALVSRFAGTIHYYLSAAAILPIGVTLGVILAREIADPWHARLVAAHALLNLLGWIGLTVIGTLMTLWPTMLRTKIIPGAEAAARRGLPLLLIGLGIAVAASLLTQPLAAGIGLLVYLAGIGCIARPFVLAGVAKLPREYSTYSAAAAMSWLVICLIATVWVFFTAGDWAAAISGFTWLTPALAAGFAAQILFGALSYLLPVVLGGGPAAVRAANREFNRLAAFRITIINLGLVVCLLPVPSWVRVLCSGLVALGLAMFLPLLFRGIRASRKAKANQDIHRKKRPTKEQRAEAAKLDDKRALASAAAGMALVLIAVAGGVAIDPKATTAVTAGAASAGVTPTGETTTVQVEAKDMRFTPASVDVPAGNRLVIEVRNTDDQDVHDLVLDNGADSGRLSPGESATLDVGVVGEDLDGWCSIAGHRQMGMVFAVNAIGAPGDKTATGQGGTAGGHGTADGNGTASGGMDHGSSGHDGTSGGGGSAGAGEASAADDLDFMAKPGSDFSARDARLPKSDESAEPKTIKKTFTVSEVEREVAVGVKQKLWLFNGTMPGPTLRGKVGDKFVITLVNDGSMGHSIDFHAGELAPDQPMRTIAPGESLTYEFTATHSGAWMYHCATMPMTDHIANGMFGAVIIDPPNLPEVDREYFMVQSELYLGPQGGIVDSAKATREEPDAVVFNGFANQYDHDPIRAKVGERVRIWVVDAGPNRPSAFHIIGGQFDTVFKEGAYRLKPDNKEKGASQTLDLAASQGGFVELGFAEAGHYPFVSHVMVDAERGAHGTVTVTE</sequence>
<evidence type="ECO:0000256" key="6">
    <source>
        <dbReference type="ARBA" id="ARBA00017290"/>
    </source>
</evidence>
<evidence type="ECO:0000256" key="1">
    <source>
        <dbReference type="ARBA" id="ARBA00001960"/>
    </source>
</evidence>
<dbReference type="InterPro" id="IPR001287">
    <property type="entry name" value="NO2-reductase_Cu"/>
</dbReference>
<dbReference type="InterPro" id="IPR045087">
    <property type="entry name" value="Cu-oxidase_fam"/>
</dbReference>
<evidence type="ECO:0000256" key="12">
    <source>
        <dbReference type="SAM" id="MobiDB-lite"/>
    </source>
</evidence>
<feature type="transmembrane region" description="Helical" evidence="13">
    <location>
        <begin position="54"/>
        <end position="72"/>
    </location>
</feature>
<reference evidence="16" key="1">
    <citation type="submission" date="2022-03" db="EMBL/GenBank/DDBJ databases">
        <title>Brevibacterium spongiae sp. nov., isolated from marine sponge.</title>
        <authorList>
            <person name="Li Z."/>
            <person name="Zhang M."/>
        </authorList>
    </citation>
    <scope>NUCLEOTIDE SEQUENCE</scope>
    <source>
        <strain evidence="16">WHS-Z9</strain>
    </source>
</reference>
<dbReference type="InterPro" id="IPR011707">
    <property type="entry name" value="Cu-oxidase-like_N"/>
</dbReference>
<feature type="compositionally biased region" description="Basic and acidic residues" evidence="12">
    <location>
        <begin position="645"/>
        <end position="658"/>
    </location>
</feature>
<feature type="transmembrane region" description="Helical" evidence="13">
    <location>
        <begin position="317"/>
        <end position="341"/>
    </location>
</feature>
<evidence type="ECO:0000256" key="7">
    <source>
        <dbReference type="ARBA" id="ARBA00022723"/>
    </source>
</evidence>
<keyword evidence="13" id="KW-0812">Transmembrane</keyword>
<proteinExistence type="inferred from homology"/>
<dbReference type="Pfam" id="PF07732">
    <property type="entry name" value="Cu-oxidase_3"/>
    <property type="match status" value="1"/>
</dbReference>
<comment type="cofactor">
    <cofactor evidence="1">
        <name>Cu(+)</name>
        <dbReference type="ChEBI" id="CHEBI:49552"/>
    </cofactor>
</comment>
<keyword evidence="8" id="KW-0677">Repeat</keyword>
<dbReference type="EMBL" id="CP093443">
    <property type="protein sequence ID" value="UVI35085.1"/>
    <property type="molecule type" value="Genomic_DNA"/>
</dbReference>
<feature type="region of interest" description="Disordered" evidence="12">
    <location>
        <begin position="416"/>
        <end position="435"/>
    </location>
</feature>
<evidence type="ECO:0000256" key="4">
    <source>
        <dbReference type="ARBA" id="ARBA00011233"/>
    </source>
</evidence>
<keyword evidence="13" id="KW-0472">Membrane</keyword>
<dbReference type="SUPFAM" id="SSF49503">
    <property type="entry name" value="Cupredoxins"/>
    <property type="match status" value="3"/>
</dbReference>
<feature type="transmembrane region" description="Helical" evidence="13">
    <location>
        <begin position="387"/>
        <end position="405"/>
    </location>
</feature>
<evidence type="ECO:0000256" key="2">
    <source>
        <dbReference type="ARBA" id="ARBA00001973"/>
    </source>
</evidence>
<dbReference type="Pfam" id="PF13473">
    <property type="entry name" value="Cupredoxin_1"/>
    <property type="match status" value="1"/>
</dbReference>
<dbReference type="CDD" id="cd11020">
    <property type="entry name" value="CuRO_1_CuNIR"/>
    <property type="match status" value="1"/>
</dbReference>
<feature type="domain" description="Plastocyanin-like" evidence="14">
    <location>
        <begin position="669"/>
        <end position="779"/>
    </location>
</feature>
<evidence type="ECO:0000256" key="3">
    <source>
        <dbReference type="ARBA" id="ARBA00010609"/>
    </source>
</evidence>
<evidence type="ECO:0000313" key="16">
    <source>
        <dbReference type="EMBL" id="UVI35085.1"/>
    </source>
</evidence>
<evidence type="ECO:0000259" key="15">
    <source>
        <dbReference type="Pfam" id="PF13473"/>
    </source>
</evidence>
<dbReference type="Gene3D" id="2.60.40.420">
    <property type="entry name" value="Cupredoxins - blue copper proteins"/>
    <property type="match status" value="3"/>
</dbReference>
<dbReference type="RefSeq" id="WP_265417758.1">
    <property type="nucleotide sequence ID" value="NZ_CP093443.1"/>
</dbReference>
<feature type="transmembrane region" description="Helical" evidence="13">
    <location>
        <begin position="118"/>
        <end position="140"/>
    </location>
</feature>
<dbReference type="EC" id="1.7.2.1" evidence="5"/>
<gene>
    <name evidence="16" type="ORF">L1F31_13295</name>
</gene>
<dbReference type="InterPro" id="IPR008972">
    <property type="entry name" value="Cupredoxin"/>
</dbReference>
<comment type="cofactor">
    <cofactor evidence="2">
        <name>Cu(2+)</name>
        <dbReference type="ChEBI" id="CHEBI:29036"/>
    </cofactor>
</comment>
<evidence type="ECO:0000256" key="11">
    <source>
        <dbReference type="ARBA" id="ARBA00049340"/>
    </source>
</evidence>
<feature type="transmembrane region" description="Helical" evidence="13">
    <location>
        <begin position="442"/>
        <end position="463"/>
    </location>
</feature>
<feature type="compositionally biased region" description="Gly residues" evidence="12">
    <location>
        <begin position="585"/>
        <end position="607"/>
    </location>
</feature>
<evidence type="ECO:0000256" key="5">
    <source>
        <dbReference type="ARBA" id="ARBA00011882"/>
    </source>
</evidence>
<dbReference type="PANTHER" id="PTHR11709">
    <property type="entry name" value="MULTI-COPPER OXIDASE"/>
    <property type="match status" value="1"/>
</dbReference>
<evidence type="ECO:0000313" key="17">
    <source>
        <dbReference type="Proteomes" id="UP001064879"/>
    </source>
</evidence>
<keyword evidence="17" id="KW-1185">Reference proteome</keyword>
<feature type="transmembrane region" description="Helical" evidence="13">
    <location>
        <begin position="31"/>
        <end position="48"/>
    </location>
</feature>
<feature type="region of interest" description="Disordered" evidence="12">
    <location>
        <begin position="582"/>
        <end position="658"/>
    </location>
</feature>
<comment type="subunit">
    <text evidence="4">Homotrimer.</text>
</comment>
<accession>A0ABY5SKM2</accession>
<evidence type="ECO:0000256" key="13">
    <source>
        <dbReference type="SAM" id="Phobius"/>
    </source>
</evidence>
<feature type="transmembrane region" description="Helical" evidence="13">
    <location>
        <begin position="185"/>
        <end position="209"/>
    </location>
</feature>
<evidence type="ECO:0000256" key="8">
    <source>
        <dbReference type="ARBA" id="ARBA00022737"/>
    </source>
</evidence>
<keyword evidence="10" id="KW-0186">Copper</keyword>
<feature type="compositionally biased region" description="Basic residues" evidence="12">
    <location>
        <begin position="416"/>
        <end position="426"/>
    </location>
</feature>
<dbReference type="CDD" id="cd04208">
    <property type="entry name" value="CuRO_2_CuNIR"/>
    <property type="match status" value="1"/>
</dbReference>
<evidence type="ECO:0000259" key="14">
    <source>
        <dbReference type="Pfam" id="PF07732"/>
    </source>
</evidence>
<protein>
    <recommendedName>
        <fullName evidence="6">Copper-containing nitrite reductase</fullName>
        <ecNumber evidence="5">1.7.2.1</ecNumber>
    </recommendedName>
</protein>
<organism evidence="16 17">
    <name type="scientific">Brevibacterium spongiae</name>
    <dbReference type="NCBI Taxonomy" id="2909672"/>
    <lineage>
        <taxon>Bacteria</taxon>
        <taxon>Bacillati</taxon>
        <taxon>Actinomycetota</taxon>
        <taxon>Actinomycetes</taxon>
        <taxon>Micrococcales</taxon>
        <taxon>Brevibacteriaceae</taxon>
        <taxon>Brevibacterium</taxon>
    </lineage>
</organism>
<feature type="transmembrane region" description="Helical" evidence="13">
    <location>
        <begin position="229"/>
        <end position="249"/>
    </location>
</feature>
<feature type="transmembrane region" description="Helical" evidence="13">
    <location>
        <begin position="152"/>
        <end position="173"/>
    </location>
</feature>
<dbReference type="Proteomes" id="UP001064879">
    <property type="component" value="Chromosome"/>
</dbReference>
<dbReference type="PANTHER" id="PTHR11709:SF394">
    <property type="entry name" value="FI03373P-RELATED"/>
    <property type="match status" value="1"/>
</dbReference>
<comment type="catalytic activity">
    <reaction evidence="11">
        <text>nitric oxide + Fe(III)-[cytochrome c] + H2O = Fe(II)-[cytochrome c] + nitrite + 2 H(+)</text>
        <dbReference type="Rhea" id="RHEA:15233"/>
        <dbReference type="Rhea" id="RHEA-COMP:10350"/>
        <dbReference type="Rhea" id="RHEA-COMP:14399"/>
        <dbReference type="ChEBI" id="CHEBI:15377"/>
        <dbReference type="ChEBI" id="CHEBI:15378"/>
        <dbReference type="ChEBI" id="CHEBI:16301"/>
        <dbReference type="ChEBI" id="CHEBI:16480"/>
        <dbReference type="ChEBI" id="CHEBI:29033"/>
        <dbReference type="ChEBI" id="CHEBI:29034"/>
        <dbReference type="EC" id="1.7.2.1"/>
    </reaction>
</comment>
<keyword evidence="9" id="KW-0560">Oxidoreductase</keyword>
<feature type="domain" description="EfeO-type cupredoxin-like" evidence="15">
    <location>
        <begin position="475"/>
        <end position="547"/>
    </location>
</feature>
<feature type="transmembrane region" description="Helical" evidence="13">
    <location>
        <begin position="255"/>
        <end position="274"/>
    </location>
</feature>
<keyword evidence="13" id="KW-1133">Transmembrane helix</keyword>